<dbReference type="Proteomes" id="UP000281245">
    <property type="component" value="Unassembled WGS sequence"/>
</dbReference>
<keyword evidence="3" id="KW-0378">Hydrolase</keyword>
<evidence type="ECO:0000256" key="3">
    <source>
        <dbReference type="ARBA" id="ARBA00022801"/>
    </source>
</evidence>
<sequence length="305" mass="33981">MPDSSRHGLKLACQLLSADASVLKLCSNTFINAIKYFPKLMIPRVVSNAPTAKLRALPVSLPISVLKGISTGIPQPAQRTVGTASRHLVHPSLRPRINPKAAFFRYACRMPESRSNAPLVWIDCEMTGLDLSKDTIMSLACFITDAQLNLLDDTGYECVLQHTQEQLDAMGEWCQNHHGASGLTQACLNSTTTAETAATELLEYIQKFVPDRKQGLLAGNTVHADKAFLVQEPWRKVIRHLHHRILDVSAIKEAARRWAPEDSLKKSPQKKGKHEAKADILESIEEARYYRRVFFLGDREESTGS</sequence>
<dbReference type="Gene3D" id="3.30.420.10">
    <property type="entry name" value="Ribonuclease H-like superfamily/Ribonuclease H"/>
    <property type="match status" value="1"/>
</dbReference>
<dbReference type="PANTHER" id="PTHR11046">
    <property type="entry name" value="OLIGORIBONUCLEASE, MITOCHONDRIAL"/>
    <property type="match status" value="1"/>
</dbReference>
<feature type="domain" description="Exonuclease" evidence="5">
    <location>
        <begin position="118"/>
        <end position="296"/>
    </location>
</feature>
<keyword evidence="2" id="KW-0540">Nuclease</keyword>
<comment type="similarity">
    <text evidence="1">Belongs to the oligoribonuclease family.</text>
</comment>
<name>A0A3M6XGD2_HORWE</name>
<dbReference type="FunFam" id="3.30.420.10:FF:000003">
    <property type="entry name" value="Oligoribonuclease"/>
    <property type="match status" value="1"/>
</dbReference>
<dbReference type="CDD" id="cd06135">
    <property type="entry name" value="Orn"/>
    <property type="match status" value="1"/>
</dbReference>
<protein>
    <recommendedName>
        <fullName evidence="5">Exonuclease domain-containing protein</fullName>
    </recommendedName>
</protein>
<reference evidence="6 7" key="1">
    <citation type="journal article" date="2018" name="BMC Genomics">
        <title>Genomic evidence for intraspecific hybridization in a clonal and extremely halotolerant yeast.</title>
        <authorList>
            <person name="Gostincar C."/>
            <person name="Stajich J.E."/>
            <person name="Zupancic J."/>
            <person name="Zalar P."/>
            <person name="Gunde-Cimerman N."/>
        </authorList>
    </citation>
    <scope>NUCLEOTIDE SEQUENCE [LARGE SCALE GENOMIC DNA]</scope>
    <source>
        <strain evidence="6 7">EXF-6656</strain>
    </source>
</reference>
<accession>A0A3M6XGD2</accession>
<dbReference type="SMART" id="SM00479">
    <property type="entry name" value="EXOIII"/>
    <property type="match status" value="1"/>
</dbReference>
<keyword evidence="4" id="KW-0269">Exonuclease</keyword>
<dbReference type="InterPro" id="IPR013520">
    <property type="entry name" value="Ribonucl_H"/>
</dbReference>
<proteinExistence type="inferred from homology"/>
<dbReference type="InterPro" id="IPR036397">
    <property type="entry name" value="RNaseH_sf"/>
</dbReference>
<evidence type="ECO:0000259" key="5">
    <source>
        <dbReference type="SMART" id="SM00479"/>
    </source>
</evidence>
<evidence type="ECO:0000256" key="4">
    <source>
        <dbReference type="ARBA" id="ARBA00022839"/>
    </source>
</evidence>
<gene>
    <name evidence="6" type="ORF">D0869_00808</name>
</gene>
<dbReference type="AlphaFoldDB" id="A0A3M6XGD2"/>
<organism evidence="6 7">
    <name type="scientific">Hortaea werneckii</name>
    <name type="common">Black yeast</name>
    <name type="synonym">Cladosporium werneckii</name>
    <dbReference type="NCBI Taxonomy" id="91943"/>
    <lineage>
        <taxon>Eukaryota</taxon>
        <taxon>Fungi</taxon>
        <taxon>Dikarya</taxon>
        <taxon>Ascomycota</taxon>
        <taxon>Pezizomycotina</taxon>
        <taxon>Dothideomycetes</taxon>
        <taxon>Dothideomycetidae</taxon>
        <taxon>Mycosphaerellales</taxon>
        <taxon>Teratosphaeriaceae</taxon>
        <taxon>Hortaea</taxon>
    </lineage>
</organism>
<dbReference type="VEuPathDB" id="FungiDB:BTJ68_04908"/>
<dbReference type="GO" id="GO:0003676">
    <property type="term" value="F:nucleic acid binding"/>
    <property type="evidence" value="ECO:0007669"/>
    <property type="project" value="InterPro"/>
</dbReference>
<dbReference type="EMBL" id="QWIJ01000026">
    <property type="protein sequence ID" value="RMX89540.1"/>
    <property type="molecule type" value="Genomic_DNA"/>
</dbReference>
<evidence type="ECO:0000256" key="1">
    <source>
        <dbReference type="ARBA" id="ARBA00009921"/>
    </source>
</evidence>
<dbReference type="GO" id="GO:0005739">
    <property type="term" value="C:mitochondrion"/>
    <property type="evidence" value="ECO:0007669"/>
    <property type="project" value="TreeGrafter"/>
</dbReference>
<dbReference type="SUPFAM" id="SSF53098">
    <property type="entry name" value="Ribonuclease H-like"/>
    <property type="match status" value="1"/>
</dbReference>
<evidence type="ECO:0000256" key="2">
    <source>
        <dbReference type="ARBA" id="ARBA00022722"/>
    </source>
</evidence>
<dbReference type="OrthoDB" id="270189at2759"/>
<dbReference type="PANTHER" id="PTHR11046:SF0">
    <property type="entry name" value="OLIGORIBONUCLEASE, MITOCHONDRIAL"/>
    <property type="match status" value="1"/>
</dbReference>
<comment type="caution">
    <text evidence="6">The sequence shown here is derived from an EMBL/GenBank/DDBJ whole genome shotgun (WGS) entry which is preliminary data.</text>
</comment>
<dbReference type="Pfam" id="PF00929">
    <property type="entry name" value="RNase_T"/>
    <property type="match status" value="1"/>
</dbReference>
<evidence type="ECO:0000313" key="6">
    <source>
        <dbReference type="EMBL" id="RMX89540.1"/>
    </source>
</evidence>
<dbReference type="InterPro" id="IPR012337">
    <property type="entry name" value="RNaseH-like_sf"/>
</dbReference>
<dbReference type="GO" id="GO:0000175">
    <property type="term" value="F:3'-5'-RNA exonuclease activity"/>
    <property type="evidence" value="ECO:0007669"/>
    <property type="project" value="InterPro"/>
</dbReference>
<dbReference type="InterPro" id="IPR022894">
    <property type="entry name" value="Oligoribonuclease"/>
</dbReference>
<dbReference type="NCBIfam" id="NF003765">
    <property type="entry name" value="PRK05359.1"/>
    <property type="match status" value="1"/>
</dbReference>
<evidence type="ECO:0000313" key="7">
    <source>
        <dbReference type="Proteomes" id="UP000281245"/>
    </source>
</evidence>